<dbReference type="NCBIfam" id="TIGR00505">
    <property type="entry name" value="ribA"/>
    <property type="match status" value="1"/>
</dbReference>
<dbReference type="SUPFAM" id="SSF142695">
    <property type="entry name" value="RibA-like"/>
    <property type="match status" value="1"/>
</dbReference>
<evidence type="ECO:0000256" key="10">
    <source>
        <dbReference type="ARBA" id="ARBA00023134"/>
    </source>
</evidence>
<evidence type="ECO:0000256" key="3">
    <source>
        <dbReference type="ARBA" id="ARBA00005520"/>
    </source>
</evidence>
<dbReference type="NCBIfam" id="NF001591">
    <property type="entry name" value="PRK00393.1"/>
    <property type="match status" value="1"/>
</dbReference>
<reference evidence="13" key="1">
    <citation type="submission" date="2020-05" db="EMBL/GenBank/DDBJ databases">
        <authorList>
            <person name="Chiriac C."/>
            <person name="Salcher M."/>
            <person name="Ghai R."/>
            <person name="Kavagutti S V."/>
        </authorList>
    </citation>
    <scope>NUCLEOTIDE SEQUENCE</scope>
</reference>
<dbReference type="GO" id="GO:0003935">
    <property type="term" value="F:GTP cyclohydrolase II activity"/>
    <property type="evidence" value="ECO:0007669"/>
    <property type="project" value="UniProtKB-EC"/>
</dbReference>
<evidence type="ECO:0000256" key="1">
    <source>
        <dbReference type="ARBA" id="ARBA00001947"/>
    </source>
</evidence>
<evidence type="ECO:0000256" key="5">
    <source>
        <dbReference type="ARBA" id="ARBA00022619"/>
    </source>
</evidence>
<protein>
    <recommendedName>
        <fullName evidence="4">GTP cyclohydrolase II</fullName>
        <ecNumber evidence="4">3.5.4.25</ecNumber>
    </recommendedName>
</protein>
<dbReference type="GO" id="GO:0008686">
    <property type="term" value="F:3,4-dihydroxy-2-butanone-4-phosphate synthase activity"/>
    <property type="evidence" value="ECO:0007669"/>
    <property type="project" value="TreeGrafter"/>
</dbReference>
<evidence type="ECO:0000259" key="12">
    <source>
        <dbReference type="Pfam" id="PF00925"/>
    </source>
</evidence>
<comment type="catalytic activity">
    <reaction evidence="11">
        <text>GTP + 4 H2O = 2,5-diamino-6-hydroxy-4-(5-phosphoribosylamino)-pyrimidine + formate + 2 phosphate + 3 H(+)</text>
        <dbReference type="Rhea" id="RHEA:23704"/>
        <dbReference type="ChEBI" id="CHEBI:15377"/>
        <dbReference type="ChEBI" id="CHEBI:15378"/>
        <dbReference type="ChEBI" id="CHEBI:15740"/>
        <dbReference type="ChEBI" id="CHEBI:37565"/>
        <dbReference type="ChEBI" id="CHEBI:43474"/>
        <dbReference type="ChEBI" id="CHEBI:58614"/>
        <dbReference type="EC" id="3.5.4.25"/>
    </reaction>
</comment>
<keyword evidence="9" id="KW-0862">Zinc</keyword>
<keyword evidence="8" id="KW-0378">Hydrolase</keyword>
<keyword evidence="10" id="KW-0342">GTP-binding</keyword>
<dbReference type="HAMAP" id="MF_00179">
    <property type="entry name" value="RibA"/>
    <property type="match status" value="1"/>
</dbReference>
<keyword evidence="7" id="KW-0547">Nucleotide-binding</keyword>
<dbReference type="InterPro" id="IPR036144">
    <property type="entry name" value="RibA-like_sf"/>
</dbReference>
<evidence type="ECO:0000313" key="13">
    <source>
        <dbReference type="EMBL" id="CAB4682514.1"/>
    </source>
</evidence>
<dbReference type="PANTHER" id="PTHR21327:SF18">
    <property type="entry name" value="3,4-DIHYDROXY-2-BUTANONE 4-PHOSPHATE SYNTHASE"/>
    <property type="match status" value="1"/>
</dbReference>
<dbReference type="Pfam" id="PF00925">
    <property type="entry name" value="GTP_cyclohydro2"/>
    <property type="match status" value="1"/>
</dbReference>
<proteinExistence type="inferred from homology"/>
<evidence type="ECO:0000256" key="7">
    <source>
        <dbReference type="ARBA" id="ARBA00022741"/>
    </source>
</evidence>
<organism evidence="13">
    <name type="scientific">freshwater metagenome</name>
    <dbReference type="NCBI Taxonomy" id="449393"/>
    <lineage>
        <taxon>unclassified sequences</taxon>
        <taxon>metagenomes</taxon>
        <taxon>ecological metagenomes</taxon>
    </lineage>
</organism>
<dbReference type="GO" id="GO:0005829">
    <property type="term" value="C:cytosol"/>
    <property type="evidence" value="ECO:0007669"/>
    <property type="project" value="TreeGrafter"/>
</dbReference>
<sequence>MSTQRVSESELPTAWGTFRVVAYRSHDGHEHLALAMGVNDNQPTVEVPLVRVHSECLSGDVFGSRRCDCQRQLHDALAAVQAAACGVVVYLRGHEGRGIGLAAKIEAYRLQDEGFDTYEANEQLGLPAEARSFAVAADILHDLGVPSVRLITNNPFKRVELEAAGIVIAAMVPSLTDPNPHNVRYLHTKRDRMGHTLGSNLTGMTSS</sequence>
<dbReference type="PANTHER" id="PTHR21327">
    <property type="entry name" value="GTP CYCLOHYDROLASE II-RELATED"/>
    <property type="match status" value="1"/>
</dbReference>
<evidence type="ECO:0000256" key="4">
    <source>
        <dbReference type="ARBA" id="ARBA00012762"/>
    </source>
</evidence>
<dbReference type="GO" id="GO:0046872">
    <property type="term" value="F:metal ion binding"/>
    <property type="evidence" value="ECO:0007669"/>
    <property type="project" value="UniProtKB-KW"/>
</dbReference>
<evidence type="ECO:0000256" key="9">
    <source>
        <dbReference type="ARBA" id="ARBA00022833"/>
    </source>
</evidence>
<dbReference type="CDD" id="cd00641">
    <property type="entry name" value="GTP_cyclohydro2"/>
    <property type="match status" value="1"/>
</dbReference>
<dbReference type="InterPro" id="IPR000926">
    <property type="entry name" value="RibA"/>
</dbReference>
<dbReference type="EMBL" id="CAEZXM010000036">
    <property type="protein sequence ID" value="CAB4682514.1"/>
    <property type="molecule type" value="Genomic_DNA"/>
</dbReference>
<dbReference type="FunFam" id="3.40.50.10990:FF:000001">
    <property type="entry name" value="Riboflavin biosynthesis protein RibBA"/>
    <property type="match status" value="1"/>
</dbReference>
<evidence type="ECO:0000256" key="2">
    <source>
        <dbReference type="ARBA" id="ARBA00004853"/>
    </source>
</evidence>
<keyword evidence="6" id="KW-0479">Metal-binding</keyword>
<dbReference type="GO" id="GO:0009231">
    <property type="term" value="P:riboflavin biosynthetic process"/>
    <property type="evidence" value="ECO:0007669"/>
    <property type="project" value="UniProtKB-KW"/>
</dbReference>
<evidence type="ECO:0000256" key="6">
    <source>
        <dbReference type="ARBA" id="ARBA00022723"/>
    </source>
</evidence>
<gene>
    <name evidence="13" type="ORF">UFOPK2366_00305</name>
</gene>
<dbReference type="GO" id="GO:0005525">
    <property type="term" value="F:GTP binding"/>
    <property type="evidence" value="ECO:0007669"/>
    <property type="project" value="UniProtKB-KW"/>
</dbReference>
<comment type="pathway">
    <text evidence="2">Cofactor biosynthesis; riboflavin biosynthesis; 5-amino-6-(D-ribitylamino)uracil from GTP: step 1/4.</text>
</comment>
<keyword evidence="5" id="KW-0686">Riboflavin biosynthesis</keyword>
<evidence type="ECO:0000256" key="8">
    <source>
        <dbReference type="ARBA" id="ARBA00022801"/>
    </source>
</evidence>
<feature type="domain" description="GTP cyclohydrolase II" evidence="12">
    <location>
        <begin position="5"/>
        <end position="173"/>
    </location>
</feature>
<dbReference type="InterPro" id="IPR032677">
    <property type="entry name" value="GTP_cyclohydro_II"/>
</dbReference>
<accession>A0A6J6NC40</accession>
<name>A0A6J6NC40_9ZZZZ</name>
<dbReference type="Gene3D" id="3.40.50.10990">
    <property type="entry name" value="GTP cyclohydrolase II"/>
    <property type="match status" value="1"/>
</dbReference>
<evidence type="ECO:0000256" key="11">
    <source>
        <dbReference type="ARBA" id="ARBA00049295"/>
    </source>
</evidence>
<comment type="similarity">
    <text evidence="3">In the N-terminal section; belongs to the DHBP synthase family.</text>
</comment>
<comment type="cofactor">
    <cofactor evidence="1">
        <name>Zn(2+)</name>
        <dbReference type="ChEBI" id="CHEBI:29105"/>
    </cofactor>
</comment>
<dbReference type="EC" id="3.5.4.25" evidence="4"/>
<dbReference type="AlphaFoldDB" id="A0A6J6NC40"/>